<feature type="region of interest" description="Disordered" evidence="4">
    <location>
        <begin position="453"/>
        <end position="473"/>
    </location>
</feature>
<organism evidence="7">
    <name type="scientific">uncultured Rubrobacteraceae bacterium</name>
    <dbReference type="NCBI Taxonomy" id="349277"/>
    <lineage>
        <taxon>Bacteria</taxon>
        <taxon>Bacillati</taxon>
        <taxon>Actinomycetota</taxon>
        <taxon>Rubrobacteria</taxon>
        <taxon>Rubrobacterales</taxon>
        <taxon>Rubrobacteraceae</taxon>
        <taxon>environmental samples</taxon>
    </lineage>
</organism>
<dbReference type="InterPro" id="IPR035437">
    <property type="entry name" value="SNase_OB-fold_sf"/>
</dbReference>
<dbReference type="AlphaFoldDB" id="A0A6J4QXY7"/>
<dbReference type="EMBL" id="CADCUW010000675">
    <property type="protein sequence ID" value="CAA9455496.1"/>
    <property type="molecule type" value="Genomic_DNA"/>
</dbReference>
<feature type="compositionally biased region" description="Pro residues" evidence="4">
    <location>
        <begin position="280"/>
        <end position="302"/>
    </location>
</feature>
<feature type="compositionally biased region" description="Low complexity" evidence="4">
    <location>
        <begin position="307"/>
        <end position="320"/>
    </location>
</feature>
<accession>A0A6J4QXY7</accession>
<proteinExistence type="predicted"/>
<feature type="transmembrane region" description="Helical" evidence="5">
    <location>
        <begin position="45"/>
        <end position="67"/>
    </location>
</feature>
<keyword evidence="5" id="KW-1133">Transmembrane helix</keyword>
<keyword evidence="5" id="KW-0472">Membrane</keyword>
<dbReference type="Gene3D" id="2.40.50.90">
    <property type="match status" value="1"/>
</dbReference>
<evidence type="ECO:0000256" key="4">
    <source>
        <dbReference type="SAM" id="MobiDB-lite"/>
    </source>
</evidence>
<feature type="domain" description="TNase-like" evidence="6">
    <location>
        <begin position="116"/>
        <end position="249"/>
    </location>
</feature>
<protein>
    <recommendedName>
        <fullName evidence="6">TNase-like domain-containing protein</fullName>
    </recommendedName>
</protein>
<keyword evidence="2" id="KW-0255">Endonuclease</keyword>
<dbReference type="GO" id="GO:0003676">
    <property type="term" value="F:nucleic acid binding"/>
    <property type="evidence" value="ECO:0007669"/>
    <property type="project" value="InterPro"/>
</dbReference>
<dbReference type="PROSITE" id="PS01123">
    <property type="entry name" value="TNASE_1"/>
    <property type="match status" value="1"/>
</dbReference>
<feature type="compositionally biased region" description="Low complexity" evidence="4">
    <location>
        <begin position="382"/>
        <end position="398"/>
    </location>
</feature>
<keyword evidence="3" id="KW-0378">Hydrolase</keyword>
<dbReference type="PANTHER" id="PTHR12302:SF3">
    <property type="entry name" value="SERINE_THREONINE-PROTEIN KINASE 31"/>
    <property type="match status" value="1"/>
</dbReference>
<sequence length="473" mass="48822">MTPLFAIVLAVLLSPLVVVLAFLVLAVALIALLIRALRRRPLRTWGLVAGSSLALLVVFSGISGALYGGGGGQGQRAGSSGEGEQAAVTQEPEPTEEQKNQLKPEPAEEEESSGRYDAVATVSRVVDGDTVEIEPAVDGKDSVRLIGVDTPETVDPGENVEPYGPESSNYATSVLEDEEVELEFDEERTDQYGRLLAYVYLAGDEMFNGELVEGGYAQVYTVEPNARYEERFRALQEEARDAEIGIWGLSGDEQCELADRGNGIGEGTPGCEDGQEPKSEPAPVPEPKPAPDPEPEPMPQPKPEPELLPSSPAASASASPEPEPEPAPSSGDLDCSNFDTHAEAQAVYEQDTSDPNGLDGPIGEGYTGEQGVACEELLGATGASASSSASPEASASPSASPPAPSGGAPSGGGYIDRDEVDGPIPTPPGDPDNLGGDGDGLACEYAGGLNAISGARGSGRLGAVGRPCLSPVR</sequence>
<evidence type="ECO:0000256" key="3">
    <source>
        <dbReference type="ARBA" id="ARBA00022801"/>
    </source>
</evidence>
<dbReference type="Pfam" id="PF00565">
    <property type="entry name" value="SNase"/>
    <property type="match status" value="1"/>
</dbReference>
<dbReference type="SMART" id="SM00318">
    <property type="entry name" value="SNc"/>
    <property type="match status" value="1"/>
</dbReference>
<dbReference type="InterPro" id="IPR002071">
    <property type="entry name" value="Thermonucl_AS"/>
</dbReference>
<evidence type="ECO:0000256" key="1">
    <source>
        <dbReference type="ARBA" id="ARBA00022722"/>
    </source>
</evidence>
<evidence type="ECO:0000259" key="6">
    <source>
        <dbReference type="PROSITE" id="PS50830"/>
    </source>
</evidence>
<dbReference type="SUPFAM" id="SSF50199">
    <property type="entry name" value="Staphylococcal nuclease"/>
    <property type="match status" value="1"/>
</dbReference>
<evidence type="ECO:0000256" key="2">
    <source>
        <dbReference type="ARBA" id="ARBA00022759"/>
    </source>
</evidence>
<feature type="region of interest" description="Disordered" evidence="4">
    <location>
        <begin position="257"/>
        <end position="441"/>
    </location>
</feature>
<gene>
    <name evidence="7" type="ORF">AVDCRST_MAG01-01-5139</name>
</gene>
<keyword evidence="5" id="KW-0812">Transmembrane</keyword>
<feature type="region of interest" description="Disordered" evidence="4">
    <location>
        <begin position="70"/>
        <end position="116"/>
    </location>
</feature>
<dbReference type="PROSITE" id="PS50830">
    <property type="entry name" value="TNASE_3"/>
    <property type="match status" value="1"/>
</dbReference>
<reference evidence="7" key="1">
    <citation type="submission" date="2020-02" db="EMBL/GenBank/DDBJ databases">
        <authorList>
            <person name="Meier V. D."/>
        </authorList>
    </citation>
    <scope>NUCLEOTIDE SEQUENCE</scope>
    <source>
        <strain evidence="7">AVDCRST_MAG01</strain>
    </source>
</reference>
<name>A0A6J4QXY7_9ACTN</name>
<dbReference type="GO" id="GO:0016787">
    <property type="term" value="F:hydrolase activity"/>
    <property type="evidence" value="ECO:0007669"/>
    <property type="project" value="UniProtKB-KW"/>
</dbReference>
<feature type="region of interest" description="Disordered" evidence="4">
    <location>
        <begin position="149"/>
        <end position="168"/>
    </location>
</feature>
<feature type="transmembrane region" description="Helical" evidence="5">
    <location>
        <begin position="6"/>
        <end position="33"/>
    </location>
</feature>
<dbReference type="InterPro" id="IPR016071">
    <property type="entry name" value="Staphylococal_nuclease_OB-fold"/>
</dbReference>
<dbReference type="PANTHER" id="PTHR12302">
    <property type="entry name" value="EBNA2 BINDING PROTEIN P100"/>
    <property type="match status" value="1"/>
</dbReference>
<keyword evidence="1" id="KW-0540">Nuclease</keyword>
<dbReference type="GO" id="GO:0004519">
    <property type="term" value="F:endonuclease activity"/>
    <property type="evidence" value="ECO:0007669"/>
    <property type="project" value="UniProtKB-KW"/>
</dbReference>
<evidence type="ECO:0000256" key="5">
    <source>
        <dbReference type="SAM" id="Phobius"/>
    </source>
</evidence>
<evidence type="ECO:0000313" key="7">
    <source>
        <dbReference type="EMBL" id="CAA9455496.1"/>
    </source>
</evidence>
<feature type="compositionally biased region" description="Basic and acidic residues" evidence="4">
    <location>
        <begin position="96"/>
        <end position="106"/>
    </location>
</feature>